<dbReference type="AlphaFoldDB" id="A0AAV4SKR9"/>
<comment type="caution">
    <text evidence="1">The sequence shown here is derived from an EMBL/GenBank/DDBJ whole genome shotgun (WGS) entry which is preliminary data.</text>
</comment>
<gene>
    <name evidence="1" type="ORF">CEXT_665461</name>
</gene>
<dbReference type="Proteomes" id="UP001054945">
    <property type="component" value="Unassembled WGS sequence"/>
</dbReference>
<evidence type="ECO:0000313" key="1">
    <source>
        <dbReference type="EMBL" id="GIY33431.1"/>
    </source>
</evidence>
<sequence>MGQPDLDFTITQKSSHLFLLFPPQRHVLSGHAHLRYLQQWTPPRDANHSTVNYTKQLELVRYAFQHSLYQRVTFKFFANHCPISLQKITQILFLKESINFFGKDHHFTKASPLSFC</sequence>
<name>A0AAV4SKR9_CAEEX</name>
<protein>
    <submittedName>
        <fullName evidence="1">Uncharacterized protein</fullName>
    </submittedName>
</protein>
<proteinExistence type="predicted"/>
<evidence type="ECO:0000313" key="2">
    <source>
        <dbReference type="Proteomes" id="UP001054945"/>
    </source>
</evidence>
<dbReference type="EMBL" id="BPLR01009640">
    <property type="protein sequence ID" value="GIY33431.1"/>
    <property type="molecule type" value="Genomic_DNA"/>
</dbReference>
<organism evidence="1 2">
    <name type="scientific">Caerostris extrusa</name>
    <name type="common">Bark spider</name>
    <name type="synonym">Caerostris bankana</name>
    <dbReference type="NCBI Taxonomy" id="172846"/>
    <lineage>
        <taxon>Eukaryota</taxon>
        <taxon>Metazoa</taxon>
        <taxon>Ecdysozoa</taxon>
        <taxon>Arthropoda</taxon>
        <taxon>Chelicerata</taxon>
        <taxon>Arachnida</taxon>
        <taxon>Araneae</taxon>
        <taxon>Araneomorphae</taxon>
        <taxon>Entelegynae</taxon>
        <taxon>Araneoidea</taxon>
        <taxon>Araneidae</taxon>
        <taxon>Caerostris</taxon>
    </lineage>
</organism>
<accession>A0AAV4SKR9</accession>
<reference evidence="1 2" key="1">
    <citation type="submission" date="2021-06" db="EMBL/GenBank/DDBJ databases">
        <title>Caerostris extrusa draft genome.</title>
        <authorList>
            <person name="Kono N."/>
            <person name="Arakawa K."/>
        </authorList>
    </citation>
    <scope>NUCLEOTIDE SEQUENCE [LARGE SCALE GENOMIC DNA]</scope>
</reference>
<keyword evidence="2" id="KW-1185">Reference proteome</keyword>